<keyword evidence="1" id="KW-1133">Transmembrane helix</keyword>
<dbReference type="AlphaFoldDB" id="A0A1X2J0I8"/>
<proteinExistence type="predicted"/>
<evidence type="ECO:0000313" key="3">
    <source>
        <dbReference type="Proteomes" id="UP000193560"/>
    </source>
</evidence>
<keyword evidence="1" id="KW-0812">Transmembrane</keyword>
<keyword evidence="1" id="KW-0472">Membrane</keyword>
<gene>
    <name evidence="2" type="ORF">BCR42DRAFT_403077</name>
</gene>
<organism evidence="2 3">
    <name type="scientific">Absidia repens</name>
    <dbReference type="NCBI Taxonomy" id="90262"/>
    <lineage>
        <taxon>Eukaryota</taxon>
        <taxon>Fungi</taxon>
        <taxon>Fungi incertae sedis</taxon>
        <taxon>Mucoromycota</taxon>
        <taxon>Mucoromycotina</taxon>
        <taxon>Mucoromycetes</taxon>
        <taxon>Mucorales</taxon>
        <taxon>Cunninghamellaceae</taxon>
        <taxon>Absidia</taxon>
    </lineage>
</organism>
<keyword evidence="3" id="KW-1185">Reference proteome</keyword>
<protein>
    <submittedName>
        <fullName evidence="2">Uncharacterized protein</fullName>
    </submittedName>
</protein>
<dbReference type="Proteomes" id="UP000193560">
    <property type="component" value="Unassembled WGS sequence"/>
</dbReference>
<dbReference type="EMBL" id="MCGE01000002">
    <property type="protein sequence ID" value="ORZ24501.1"/>
    <property type="molecule type" value="Genomic_DNA"/>
</dbReference>
<evidence type="ECO:0000313" key="2">
    <source>
        <dbReference type="EMBL" id="ORZ24501.1"/>
    </source>
</evidence>
<reference evidence="2 3" key="1">
    <citation type="submission" date="2016-07" db="EMBL/GenBank/DDBJ databases">
        <title>Pervasive Adenine N6-methylation of Active Genes in Fungi.</title>
        <authorList>
            <consortium name="DOE Joint Genome Institute"/>
            <person name="Mondo S.J."/>
            <person name="Dannebaum R.O."/>
            <person name="Kuo R.C."/>
            <person name="Labutti K."/>
            <person name="Haridas S."/>
            <person name="Kuo A."/>
            <person name="Salamov A."/>
            <person name="Ahrendt S.R."/>
            <person name="Lipzen A."/>
            <person name="Sullivan W."/>
            <person name="Andreopoulos W.B."/>
            <person name="Clum A."/>
            <person name="Lindquist E."/>
            <person name="Daum C."/>
            <person name="Ramamoorthy G.K."/>
            <person name="Gryganskyi A."/>
            <person name="Culley D."/>
            <person name="Magnuson J.K."/>
            <person name="James T.Y."/>
            <person name="O'Malley M.A."/>
            <person name="Stajich J.E."/>
            <person name="Spatafora J.W."/>
            <person name="Visel A."/>
            <person name="Grigoriev I.V."/>
        </authorList>
    </citation>
    <scope>NUCLEOTIDE SEQUENCE [LARGE SCALE GENOMIC DNA]</scope>
    <source>
        <strain evidence="2 3">NRRL 1336</strain>
    </source>
</reference>
<name>A0A1X2J0I8_9FUNG</name>
<accession>A0A1X2J0I8</accession>
<comment type="caution">
    <text evidence="2">The sequence shown here is derived from an EMBL/GenBank/DDBJ whole genome shotgun (WGS) entry which is preliminary data.</text>
</comment>
<evidence type="ECO:0000256" key="1">
    <source>
        <dbReference type="SAM" id="Phobius"/>
    </source>
</evidence>
<feature type="transmembrane region" description="Helical" evidence="1">
    <location>
        <begin position="78"/>
        <end position="97"/>
    </location>
</feature>
<sequence length="138" mass="15968">MCCSSKPFFLCICILVRHSPKKVDRRERENDVFEATVHRYPRIISVEQYVQPRYPCRSPLLFMSLGCCCSSCSCCIRIRSSSLGIAFMFSSILAYLPEKEKNKCSIIITLPVHTFLFVVFLPFNFKYITREDMAISVT</sequence>
<feature type="transmembrane region" description="Helical" evidence="1">
    <location>
        <begin position="104"/>
        <end position="123"/>
    </location>
</feature>